<proteinExistence type="predicted"/>
<dbReference type="EMBL" id="JAHQIW010007320">
    <property type="protein sequence ID" value="KAJ1373653.1"/>
    <property type="molecule type" value="Genomic_DNA"/>
</dbReference>
<gene>
    <name evidence="1" type="ORF">KIN20_036122</name>
</gene>
<evidence type="ECO:0000313" key="1">
    <source>
        <dbReference type="EMBL" id="KAJ1373653.1"/>
    </source>
</evidence>
<reference evidence="1" key="1">
    <citation type="submission" date="2021-06" db="EMBL/GenBank/DDBJ databases">
        <title>Parelaphostrongylus tenuis whole genome reference sequence.</title>
        <authorList>
            <person name="Garwood T.J."/>
            <person name="Larsen P.A."/>
            <person name="Fountain-Jones N.M."/>
            <person name="Garbe J.R."/>
            <person name="Macchietto M.G."/>
            <person name="Kania S.A."/>
            <person name="Gerhold R.W."/>
            <person name="Richards J.E."/>
            <person name="Wolf T.M."/>
        </authorList>
    </citation>
    <scope>NUCLEOTIDE SEQUENCE</scope>
    <source>
        <strain evidence="1">MNPRO001-30</strain>
        <tissue evidence="1">Meninges</tissue>
    </source>
</reference>
<dbReference type="Proteomes" id="UP001196413">
    <property type="component" value="Unassembled WGS sequence"/>
</dbReference>
<organism evidence="1 2">
    <name type="scientific">Parelaphostrongylus tenuis</name>
    <name type="common">Meningeal worm</name>
    <dbReference type="NCBI Taxonomy" id="148309"/>
    <lineage>
        <taxon>Eukaryota</taxon>
        <taxon>Metazoa</taxon>
        <taxon>Ecdysozoa</taxon>
        <taxon>Nematoda</taxon>
        <taxon>Chromadorea</taxon>
        <taxon>Rhabditida</taxon>
        <taxon>Rhabditina</taxon>
        <taxon>Rhabditomorpha</taxon>
        <taxon>Strongyloidea</taxon>
        <taxon>Metastrongylidae</taxon>
        <taxon>Parelaphostrongylus</taxon>
    </lineage>
</organism>
<dbReference type="AlphaFoldDB" id="A0AAD5RCS4"/>
<comment type="caution">
    <text evidence="1">The sequence shown here is derived from an EMBL/GenBank/DDBJ whole genome shotgun (WGS) entry which is preliminary data.</text>
</comment>
<name>A0AAD5RCS4_PARTN</name>
<sequence length="74" mass="8265">MSVCHDSVQDSWHAPMPPENRYCGRRSALGAMLYNQFAPIMSATVCNILQECAQLAACTLGSLRTLEFEDDRRS</sequence>
<protein>
    <submittedName>
        <fullName evidence="1">Uncharacterized protein</fullName>
    </submittedName>
</protein>
<evidence type="ECO:0000313" key="2">
    <source>
        <dbReference type="Proteomes" id="UP001196413"/>
    </source>
</evidence>
<accession>A0AAD5RCS4</accession>
<keyword evidence="2" id="KW-1185">Reference proteome</keyword>